<dbReference type="GO" id="GO:0009279">
    <property type="term" value="C:cell outer membrane"/>
    <property type="evidence" value="ECO:0007669"/>
    <property type="project" value="UniProtKB-SubCell"/>
</dbReference>
<sequence precursor="true">MSLRGRLRRPSPITSWNMLQARRGAPLLAALMLGCSVFAVDAAAQAQQPPANDLASSLTAGRNDDPNARMLVEAAEVLYDYDKETVSAIGDAVIYYDGSVLQADRVIYDQKNGRLRATGNVRLLERDGNVIHSESLDMSDDFAQGFVQSLQVETAARTNFAATSAQRKDGRITVFENGVYSACATCKDNPDRPPLWRVRAARIISDQQEKMVYYEDARLEFFGVPIAYLPFFQHPDPTVKRKSGLLVPTYIASSELGFGVRVPYFWNIAPNKDLTITPTVMSRQGLMLEGEWRHRLLNGAYTIRAAGVFQADSDAFPASPFGAADEDARGAFQTRGEFAINQHWEWGWNINLLSDKWVLDDYNLWGSGWNEAISTIYLTGLEDRSYFDLRGYYFLGLSSDDRQKELPVVFPLVDYNRVFDQPVLGGEMTFSANFTSLRRLEGDFEPTSPGNTLALNSTTNYTCNSFTVDCLAPGIAGNYTRASADLQWRKQIIDRIGQVWTPFAFVRGDMIWRDPSDTVGNASFMSTDQEFYTRGMAGAGLEYRFPLVAANALGTHTVEPIAQFIARPNEQHIGEAPNEDAQSLFFDDTTLFAWDKFSGWDRVEGGGRANIGLQYTWQMPAGTMINVLFGQSYHLFGLNSFARSDAAGTGLDSGLEGDTSDYVARFFVQASPNFALASRFRLSEDDFNAEATEIEGRFSRGRLTSSLMYARYDERPRLGFTDVREGILTSNRLNLTENVYLRAGALYDIERDEFSNTSFGLGYLDECFDLEVTYATDYSRDGNKERVHQMFVKLSLRTLGDANISTSIDTDSDSTF</sequence>
<dbReference type="RefSeq" id="WP_188410043.1">
    <property type="nucleotide sequence ID" value="NZ_BMCP01000002.1"/>
</dbReference>
<keyword evidence="1" id="KW-0732">Signal</keyword>
<dbReference type="Gene3D" id="2.60.450.10">
    <property type="entry name" value="Lipopolysaccharide (LPS) transport protein A like domain"/>
    <property type="match status" value="1"/>
</dbReference>
<comment type="subunit">
    <text evidence="1">Component of the lipopolysaccharide transport and assembly complex.</text>
</comment>
<comment type="subcellular location">
    <subcellularLocation>
        <location evidence="1">Cell outer membrane</location>
    </subcellularLocation>
</comment>
<feature type="chain" id="PRO_5035347428" description="LPS-assembly protein LptD" evidence="1">
    <location>
        <begin position="40"/>
        <end position="816"/>
    </location>
</feature>
<name>A0A8J3DWI8_9RHOB</name>
<dbReference type="PANTHER" id="PTHR30189">
    <property type="entry name" value="LPS-ASSEMBLY PROTEIN"/>
    <property type="match status" value="1"/>
</dbReference>
<accession>A0A8J3DWI8</accession>
<comment type="caution">
    <text evidence="1">Lacks conserved residue(s) required for the propagation of feature annotation.</text>
</comment>
<gene>
    <name evidence="1 4" type="primary">lptD</name>
    <name evidence="4" type="ORF">GCM10007276_25020</name>
</gene>
<evidence type="ECO:0000259" key="2">
    <source>
        <dbReference type="Pfam" id="PF04453"/>
    </source>
</evidence>
<feature type="domain" description="LptD C-terminal" evidence="2">
    <location>
        <begin position="328"/>
        <end position="710"/>
    </location>
</feature>
<protein>
    <recommendedName>
        <fullName evidence="1">LPS-assembly protein LptD</fullName>
    </recommendedName>
</protein>
<dbReference type="HAMAP" id="MF_01411">
    <property type="entry name" value="LPS_assembly_LptD"/>
    <property type="match status" value="1"/>
</dbReference>
<dbReference type="AlphaFoldDB" id="A0A8J3DWI8"/>
<dbReference type="InterPro" id="IPR050218">
    <property type="entry name" value="LptD"/>
</dbReference>
<reference evidence="4" key="1">
    <citation type="journal article" date="2014" name="Int. J. Syst. Evol. Microbiol.">
        <title>Complete genome sequence of Corynebacterium casei LMG S-19264T (=DSM 44701T), isolated from a smear-ripened cheese.</title>
        <authorList>
            <consortium name="US DOE Joint Genome Institute (JGI-PGF)"/>
            <person name="Walter F."/>
            <person name="Albersmeier A."/>
            <person name="Kalinowski J."/>
            <person name="Ruckert C."/>
        </authorList>
    </citation>
    <scope>NUCLEOTIDE SEQUENCE</scope>
    <source>
        <strain evidence="4">CCM 7684</strain>
    </source>
</reference>
<dbReference type="PANTHER" id="PTHR30189:SF1">
    <property type="entry name" value="LPS-ASSEMBLY PROTEIN LPTD"/>
    <property type="match status" value="1"/>
</dbReference>
<feature type="domain" description="LPS-assembly protein LptD central" evidence="3">
    <location>
        <begin position="216"/>
        <end position="291"/>
    </location>
</feature>
<comment type="similarity">
    <text evidence="1">Belongs to the LptD family.</text>
</comment>
<evidence type="ECO:0000313" key="4">
    <source>
        <dbReference type="EMBL" id="GGE46848.1"/>
    </source>
</evidence>
<dbReference type="InterPro" id="IPR045659">
    <property type="entry name" value="LptD_2"/>
</dbReference>
<dbReference type="Pfam" id="PF19838">
    <property type="entry name" value="LptD_2"/>
    <property type="match status" value="1"/>
</dbReference>
<dbReference type="EMBL" id="BMCP01000002">
    <property type="protein sequence ID" value="GGE46848.1"/>
    <property type="molecule type" value="Genomic_DNA"/>
</dbReference>
<evidence type="ECO:0000313" key="5">
    <source>
        <dbReference type="Proteomes" id="UP000602745"/>
    </source>
</evidence>
<evidence type="ECO:0000256" key="1">
    <source>
        <dbReference type="HAMAP-Rule" id="MF_01411"/>
    </source>
</evidence>
<reference evidence="4" key="2">
    <citation type="submission" date="2020-09" db="EMBL/GenBank/DDBJ databases">
        <authorList>
            <person name="Sun Q."/>
            <person name="Sedlacek I."/>
        </authorList>
    </citation>
    <scope>NUCLEOTIDE SEQUENCE</scope>
    <source>
        <strain evidence="4">CCM 7684</strain>
    </source>
</reference>
<dbReference type="PROSITE" id="PS51257">
    <property type="entry name" value="PROKAR_LIPOPROTEIN"/>
    <property type="match status" value="1"/>
</dbReference>
<dbReference type="Pfam" id="PF04453">
    <property type="entry name" value="LptD"/>
    <property type="match status" value="1"/>
</dbReference>
<dbReference type="GO" id="GO:0043165">
    <property type="term" value="P:Gram-negative-bacterium-type cell outer membrane assembly"/>
    <property type="evidence" value="ECO:0007669"/>
    <property type="project" value="UniProtKB-UniRule"/>
</dbReference>
<keyword evidence="1" id="KW-0998">Cell outer membrane</keyword>
<dbReference type="Proteomes" id="UP000602745">
    <property type="component" value="Unassembled WGS sequence"/>
</dbReference>
<proteinExistence type="inferred from homology"/>
<dbReference type="GO" id="GO:1990351">
    <property type="term" value="C:transporter complex"/>
    <property type="evidence" value="ECO:0007669"/>
    <property type="project" value="TreeGrafter"/>
</dbReference>
<comment type="function">
    <text evidence="1">Involved in the assembly of lipopolysaccharide (LPS) at the surface of the outer membrane.</text>
</comment>
<keyword evidence="1" id="KW-0472">Membrane</keyword>
<dbReference type="InterPro" id="IPR020889">
    <property type="entry name" value="LipoPS_assembly_LptD"/>
</dbReference>
<dbReference type="GO" id="GO:0015920">
    <property type="term" value="P:lipopolysaccharide transport"/>
    <property type="evidence" value="ECO:0007669"/>
    <property type="project" value="InterPro"/>
</dbReference>
<evidence type="ECO:0000259" key="3">
    <source>
        <dbReference type="Pfam" id="PF19838"/>
    </source>
</evidence>
<comment type="caution">
    <text evidence="4">The sequence shown here is derived from an EMBL/GenBank/DDBJ whole genome shotgun (WGS) entry which is preliminary data.</text>
</comment>
<dbReference type="InterPro" id="IPR007543">
    <property type="entry name" value="LptD_C"/>
</dbReference>
<feature type="signal peptide" evidence="1">
    <location>
        <begin position="1"/>
        <end position="39"/>
    </location>
</feature>
<organism evidence="4 5">
    <name type="scientific">Agaricicola taiwanensis</name>
    <dbReference type="NCBI Taxonomy" id="591372"/>
    <lineage>
        <taxon>Bacteria</taxon>
        <taxon>Pseudomonadati</taxon>
        <taxon>Pseudomonadota</taxon>
        <taxon>Alphaproteobacteria</taxon>
        <taxon>Rhodobacterales</taxon>
        <taxon>Paracoccaceae</taxon>
        <taxon>Agaricicola</taxon>
    </lineage>
</organism>
<keyword evidence="5" id="KW-1185">Reference proteome</keyword>